<dbReference type="AlphaFoldDB" id="A0A8S8XAE8"/>
<dbReference type="SMART" id="SM00382">
    <property type="entry name" value="AAA"/>
    <property type="match status" value="1"/>
</dbReference>
<gene>
    <name evidence="2" type="ORF">TMPK1_03430</name>
</gene>
<dbReference type="PANTHER" id="PTHR35894">
    <property type="entry name" value="GENERAL SECRETION PATHWAY PROTEIN A-RELATED"/>
    <property type="match status" value="1"/>
</dbReference>
<dbReference type="InterPro" id="IPR049945">
    <property type="entry name" value="AAA_22"/>
</dbReference>
<dbReference type="InterPro" id="IPR052026">
    <property type="entry name" value="ExeA_AAA_ATPase_DNA-bind"/>
</dbReference>
<reference evidence="2" key="1">
    <citation type="submission" date="2021-02" db="EMBL/GenBank/DDBJ databases">
        <title>Genome sequence of Rhodospirillales sp. strain TMPK1 isolated from soil.</title>
        <authorList>
            <person name="Nakai R."/>
            <person name="Kusada H."/>
            <person name="Tamaki H."/>
        </authorList>
    </citation>
    <scope>NUCLEOTIDE SEQUENCE</scope>
    <source>
        <strain evidence="2">TMPK1</strain>
    </source>
</reference>
<dbReference type="PANTHER" id="PTHR35894:SF1">
    <property type="entry name" value="PHOSPHORIBULOKINASE _ URIDINE KINASE FAMILY"/>
    <property type="match status" value="1"/>
</dbReference>
<proteinExistence type="predicted"/>
<accession>A0A8S8XAE8</accession>
<keyword evidence="3" id="KW-1185">Reference proteome</keyword>
<dbReference type="SUPFAM" id="SSF52540">
    <property type="entry name" value="P-loop containing nucleoside triphosphate hydrolases"/>
    <property type="match status" value="1"/>
</dbReference>
<dbReference type="EMBL" id="BOPV01000001">
    <property type="protein sequence ID" value="GIL38106.1"/>
    <property type="molecule type" value="Genomic_DNA"/>
</dbReference>
<dbReference type="InterPro" id="IPR017466">
    <property type="entry name" value="XrtA-assoc_ATPase-like"/>
</dbReference>
<organism evidence="2 3">
    <name type="scientific">Roseiterribacter gracilis</name>
    <dbReference type="NCBI Taxonomy" id="2812848"/>
    <lineage>
        <taxon>Bacteria</taxon>
        <taxon>Pseudomonadati</taxon>
        <taxon>Pseudomonadota</taxon>
        <taxon>Alphaproteobacteria</taxon>
        <taxon>Rhodospirillales</taxon>
        <taxon>Roseiterribacteraceae</taxon>
        <taxon>Roseiterribacter</taxon>
    </lineage>
</organism>
<name>A0A8S8XAE8_9PROT</name>
<dbReference type="Gene3D" id="3.40.50.300">
    <property type="entry name" value="P-loop containing nucleotide triphosphate hydrolases"/>
    <property type="match status" value="1"/>
</dbReference>
<feature type="domain" description="AAA+ ATPase" evidence="1">
    <location>
        <begin position="42"/>
        <end position="216"/>
    </location>
</feature>
<dbReference type="NCBIfam" id="TIGR03015">
    <property type="entry name" value="pepcterm_ATPase"/>
    <property type="match status" value="1"/>
</dbReference>
<sequence>MYTDFFHLSGLPFQLTPDSRFFFGSSVHSRALAHLTYGLNQGEGFIIITGDVGAGKTTLVEHLCAELDPEKYITAKITTTNTTADDTLRLVANAFGIETAGVEKATVLSRLEKTLASNHQLGKRCLLIVDEAQNLAVSSLEELRMLSNFTSGGSTPPLQSFLLGQPQFRAVLAAPELEQLRQRVLASYHLGPMSATETRAYIEHRLHTVQWNDNPHFTDGAFVEIHRATGGVPRKINTLCSRLLLFAFLEERASIDAQDVVKVAEDLEREIGQVVDNRGVGALRAAANGTPRGDMAQLVSELGRSVRSGNCDEDVLRRLRTVEDRVEQHHQTIQRAIEIASRYVEGG</sequence>
<dbReference type="Proteomes" id="UP000681075">
    <property type="component" value="Unassembled WGS sequence"/>
</dbReference>
<evidence type="ECO:0000313" key="2">
    <source>
        <dbReference type="EMBL" id="GIL38106.1"/>
    </source>
</evidence>
<dbReference type="RefSeq" id="WP_420241054.1">
    <property type="nucleotide sequence ID" value="NZ_BOPV01000001.1"/>
</dbReference>
<dbReference type="InterPro" id="IPR027417">
    <property type="entry name" value="P-loop_NTPase"/>
</dbReference>
<evidence type="ECO:0000313" key="3">
    <source>
        <dbReference type="Proteomes" id="UP000681075"/>
    </source>
</evidence>
<dbReference type="Pfam" id="PF13401">
    <property type="entry name" value="AAA_22"/>
    <property type="match status" value="1"/>
</dbReference>
<protein>
    <submittedName>
        <fullName evidence="2">ATPase</fullName>
    </submittedName>
</protein>
<comment type="caution">
    <text evidence="2">The sequence shown here is derived from an EMBL/GenBank/DDBJ whole genome shotgun (WGS) entry which is preliminary data.</text>
</comment>
<evidence type="ECO:0000259" key="1">
    <source>
        <dbReference type="SMART" id="SM00382"/>
    </source>
</evidence>
<dbReference type="GO" id="GO:0016887">
    <property type="term" value="F:ATP hydrolysis activity"/>
    <property type="evidence" value="ECO:0007669"/>
    <property type="project" value="InterPro"/>
</dbReference>
<dbReference type="InterPro" id="IPR003593">
    <property type="entry name" value="AAA+_ATPase"/>
</dbReference>